<organism evidence="1 2">
    <name type="scientific">Roseibium algicola</name>
    <dbReference type="NCBI Taxonomy" id="2857014"/>
    <lineage>
        <taxon>Bacteria</taxon>
        <taxon>Pseudomonadati</taxon>
        <taxon>Pseudomonadota</taxon>
        <taxon>Alphaproteobacteria</taxon>
        <taxon>Hyphomicrobiales</taxon>
        <taxon>Stappiaceae</taxon>
        <taxon>Roseibium</taxon>
    </lineage>
</organism>
<evidence type="ECO:0000313" key="1">
    <source>
        <dbReference type="EMBL" id="AQQ05661.1"/>
    </source>
</evidence>
<sequence>MSENKPGSASAEDLQLHNHAAVDTVAFYVKEGPTLRDFFRHKPRNSRRETFAIQAAENEGMQIMLDEPE</sequence>
<keyword evidence="2" id="KW-1185">Reference proteome</keyword>
<dbReference type="RefSeq" id="WP_077292260.1">
    <property type="nucleotide sequence ID" value="NZ_CP019630.1"/>
</dbReference>
<accession>A0ABM6I5G7</accession>
<evidence type="ECO:0000313" key="2">
    <source>
        <dbReference type="Proteomes" id="UP000188174"/>
    </source>
</evidence>
<protein>
    <submittedName>
        <fullName evidence="1">Uncharacterized protein</fullName>
    </submittedName>
</protein>
<gene>
    <name evidence="1" type="ORF">B0E33_20555</name>
</gene>
<dbReference type="EMBL" id="CP019630">
    <property type="protein sequence ID" value="AQQ05661.1"/>
    <property type="molecule type" value="Genomic_DNA"/>
</dbReference>
<name>A0ABM6I5G7_9HYPH</name>
<dbReference type="Proteomes" id="UP000188174">
    <property type="component" value="Chromosome"/>
</dbReference>
<proteinExistence type="predicted"/>
<reference evidence="1 2" key="1">
    <citation type="submission" date="2017-02" db="EMBL/GenBank/DDBJ databases">
        <authorList>
            <person name="Jeong S."/>
        </authorList>
    </citation>
    <scope>NUCLEOTIDE SEQUENCE [LARGE SCALE GENOMIC DNA]</scope>
    <source>
        <strain evidence="1 2">RMAR6-6</strain>
    </source>
</reference>